<dbReference type="Proteomes" id="UP000653305">
    <property type="component" value="Unassembled WGS sequence"/>
</dbReference>
<evidence type="ECO:0000313" key="6">
    <source>
        <dbReference type="EMBL" id="GFP86982.1"/>
    </source>
</evidence>
<keyword evidence="2" id="KW-0227">DNA damage</keyword>
<dbReference type="GO" id="GO:0030132">
    <property type="term" value="C:clathrin coat of coated pit"/>
    <property type="evidence" value="ECO:0007669"/>
    <property type="project" value="InterPro"/>
</dbReference>
<feature type="compositionally biased region" description="Basic and acidic residues" evidence="5">
    <location>
        <begin position="18"/>
        <end position="29"/>
    </location>
</feature>
<dbReference type="EMBL" id="BMAC01000135">
    <property type="protein sequence ID" value="GFP86982.1"/>
    <property type="molecule type" value="Genomic_DNA"/>
</dbReference>
<dbReference type="Pfam" id="PF20168">
    <property type="entry name" value="PDS5"/>
    <property type="match status" value="1"/>
</dbReference>
<dbReference type="GO" id="GO:0030130">
    <property type="term" value="C:clathrin coat of trans-Golgi network vesicle"/>
    <property type="evidence" value="ECO:0007669"/>
    <property type="project" value="InterPro"/>
</dbReference>
<gene>
    <name evidence="6" type="ORF">PHJA_000842000</name>
</gene>
<dbReference type="GO" id="GO:0006886">
    <property type="term" value="P:intracellular protein transport"/>
    <property type="evidence" value="ECO:0007669"/>
    <property type="project" value="InterPro"/>
</dbReference>
<evidence type="ECO:0000256" key="5">
    <source>
        <dbReference type="SAM" id="MobiDB-lite"/>
    </source>
</evidence>
<organism evidence="6 7">
    <name type="scientific">Phtheirospermum japonicum</name>
    <dbReference type="NCBI Taxonomy" id="374723"/>
    <lineage>
        <taxon>Eukaryota</taxon>
        <taxon>Viridiplantae</taxon>
        <taxon>Streptophyta</taxon>
        <taxon>Embryophyta</taxon>
        <taxon>Tracheophyta</taxon>
        <taxon>Spermatophyta</taxon>
        <taxon>Magnoliopsida</taxon>
        <taxon>eudicotyledons</taxon>
        <taxon>Gunneridae</taxon>
        <taxon>Pentapetalae</taxon>
        <taxon>asterids</taxon>
        <taxon>lamiids</taxon>
        <taxon>Lamiales</taxon>
        <taxon>Orobanchaceae</taxon>
        <taxon>Orobanchaceae incertae sedis</taxon>
        <taxon>Phtheirospermum</taxon>
    </lineage>
</organism>
<keyword evidence="4" id="KW-0539">Nucleus</keyword>
<proteinExistence type="predicted"/>
<comment type="subcellular location">
    <subcellularLocation>
        <location evidence="1">Nucleus</location>
    </subcellularLocation>
</comment>
<evidence type="ECO:0000256" key="4">
    <source>
        <dbReference type="ARBA" id="ARBA00023242"/>
    </source>
</evidence>
<feature type="compositionally biased region" description="Basic and acidic residues" evidence="5">
    <location>
        <begin position="1"/>
        <end position="10"/>
    </location>
</feature>
<keyword evidence="7" id="KW-1185">Reference proteome</keyword>
<dbReference type="InterPro" id="IPR039776">
    <property type="entry name" value="Pds5"/>
</dbReference>
<reference evidence="6" key="1">
    <citation type="submission" date="2020-07" db="EMBL/GenBank/DDBJ databases">
        <title>Ethylene signaling mediates host invasion by parasitic plants.</title>
        <authorList>
            <person name="Yoshida S."/>
        </authorList>
    </citation>
    <scope>NUCLEOTIDE SEQUENCE</scope>
    <source>
        <strain evidence="6">Okayama</strain>
    </source>
</reference>
<sequence length="290" mass="32726">MDFQDGKAESDIELYSESSKRKVEANECKDECDDKDNYEDEEECEDLCDVKDEYDEEDDYDSALDDAKRKATSDDDELSEHDSDGKYTESDRRGAEAWLNYALSAPGAKSRATYADSTLRYDDDLTSVGINPQFITFTNVTMESEKYICILARFCPLPLGGIEEDLVHLLEDDNEIIKEGALHILARTGGTIREKLGVSSRPYYGAHKHRRQAKHAVHALASITKDDGLKSHSVLYKRLVAMLEEKSHSPSVLQSLGCIAQAAMPVSETRESEIQKFIKLNILEIEHVFR</sequence>
<keyword evidence="3" id="KW-0234">DNA repair</keyword>
<evidence type="ECO:0000256" key="2">
    <source>
        <dbReference type="ARBA" id="ARBA00022763"/>
    </source>
</evidence>
<evidence type="ECO:0000313" key="7">
    <source>
        <dbReference type="Proteomes" id="UP000653305"/>
    </source>
</evidence>
<dbReference type="GO" id="GO:0016192">
    <property type="term" value="P:vesicle-mediated transport"/>
    <property type="evidence" value="ECO:0007669"/>
    <property type="project" value="InterPro"/>
</dbReference>
<feature type="compositionally biased region" description="Acidic residues" evidence="5">
    <location>
        <begin position="30"/>
        <end position="64"/>
    </location>
</feature>
<dbReference type="GO" id="GO:0005198">
    <property type="term" value="F:structural molecule activity"/>
    <property type="evidence" value="ECO:0007669"/>
    <property type="project" value="InterPro"/>
</dbReference>
<dbReference type="PANTHER" id="PTHR12663">
    <property type="entry name" value="ANDROGEN INDUCED INHIBITOR OF PROLIFERATION AS3 / PDS5-RELATED"/>
    <property type="match status" value="1"/>
</dbReference>
<dbReference type="PANTHER" id="PTHR12663:SF0">
    <property type="entry name" value="PRECOCIOUS DISSOCIATION OF SISTERS 5, ISOFORM A"/>
    <property type="match status" value="1"/>
</dbReference>
<dbReference type="GO" id="GO:0006281">
    <property type="term" value="P:DNA repair"/>
    <property type="evidence" value="ECO:0007669"/>
    <property type="project" value="UniProtKB-KW"/>
</dbReference>
<dbReference type="Gene3D" id="2.130.10.110">
    <property type="entry name" value="Clathrin heavy-chain terminal domain"/>
    <property type="match status" value="1"/>
</dbReference>
<protein>
    <submittedName>
        <fullName evidence="6">Clathrin heavy chain 2</fullName>
    </submittedName>
</protein>
<accession>A0A830BLA8</accession>
<dbReference type="GO" id="GO:0007064">
    <property type="term" value="P:mitotic sister chromatid cohesion"/>
    <property type="evidence" value="ECO:0007669"/>
    <property type="project" value="InterPro"/>
</dbReference>
<evidence type="ECO:0000256" key="3">
    <source>
        <dbReference type="ARBA" id="ARBA00023204"/>
    </source>
</evidence>
<dbReference type="GO" id="GO:0005634">
    <property type="term" value="C:nucleus"/>
    <property type="evidence" value="ECO:0007669"/>
    <property type="project" value="UniProtKB-SubCell"/>
</dbReference>
<comment type="caution">
    <text evidence="6">The sequence shown here is derived from an EMBL/GenBank/DDBJ whole genome shotgun (WGS) entry which is preliminary data.</text>
</comment>
<name>A0A830BLA8_9LAMI</name>
<feature type="compositionally biased region" description="Basic and acidic residues" evidence="5">
    <location>
        <begin position="80"/>
        <end position="90"/>
    </location>
</feature>
<dbReference type="OrthoDB" id="1579135at2759"/>
<evidence type="ECO:0000256" key="1">
    <source>
        <dbReference type="ARBA" id="ARBA00004123"/>
    </source>
</evidence>
<dbReference type="AlphaFoldDB" id="A0A830BLA8"/>
<feature type="region of interest" description="Disordered" evidence="5">
    <location>
        <begin position="1"/>
        <end position="90"/>
    </location>
</feature>
<dbReference type="GO" id="GO:0000785">
    <property type="term" value="C:chromatin"/>
    <property type="evidence" value="ECO:0007669"/>
    <property type="project" value="TreeGrafter"/>
</dbReference>
<dbReference type="InterPro" id="IPR016025">
    <property type="entry name" value="Clathrin_H-chain_N"/>
</dbReference>
<dbReference type="SUPFAM" id="SSF50989">
    <property type="entry name" value="Clathrin heavy-chain terminal domain"/>
    <property type="match status" value="1"/>
</dbReference>